<dbReference type="InterPro" id="IPR008250">
    <property type="entry name" value="ATPase_P-typ_transduc_dom_A_sf"/>
</dbReference>
<dbReference type="Pfam" id="PF00122">
    <property type="entry name" value="E1-E2_ATPase"/>
    <property type="match status" value="1"/>
</dbReference>
<dbReference type="InterPro" id="IPR023214">
    <property type="entry name" value="HAD_sf"/>
</dbReference>
<feature type="transmembrane region" description="Helical" evidence="9">
    <location>
        <begin position="120"/>
        <end position="139"/>
    </location>
</feature>
<dbReference type="InterPro" id="IPR023298">
    <property type="entry name" value="ATPase_P-typ_TM_dom_sf"/>
</dbReference>
<dbReference type="Gene3D" id="3.40.50.1000">
    <property type="entry name" value="HAD superfamily/HAD-like"/>
    <property type="match status" value="1"/>
</dbReference>
<feature type="transmembrane region" description="Helical" evidence="9">
    <location>
        <begin position="95"/>
        <end position="114"/>
    </location>
</feature>
<keyword evidence="3" id="KW-0547">Nucleotide-binding</keyword>
<feature type="transmembrane region" description="Helical" evidence="9">
    <location>
        <begin position="997"/>
        <end position="1015"/>
    </location>
</feature>
<evidence type="ECO:0000256" key="6">
    <source>
        <dbReference type="ARBA" id="ARBA00022989"/>
    </source>
</evidence>
<dbReference type="PROSITE" id="PS00154">
    <property type="entry name" value="ATPASE_E1_E2"/>
    <property type="match status" value="1"/>
</dbReference>
<protein>
    <recommendedName>
        <fullName evidence="10">Cation-transporting P-type ATPase N-terminal domain-containing protein</fullName>
    </recommendedName>
</protein>
<evidence type="ECO:0000313" key="11">
    <source>
        <dbReference type="EMBL" id="CAD8582560.1"/>
    </source>
</evidence>
<feature type="domain" description="Cation-transporting P-type ATPase N-terminal" evidence="10">
    <location>
        <begin position="30"/>
        <end position="111"/>
    </location>
</feature>
<dbReference type="Gene3D" id="2.70.150.10">
    <property type="entry name" value="Calcium-transporting ATPase, cytoplasmic transduction domain A"/>
    <property type="match status" value="1"/>
</dbReference>
<dbReference type="EMBL" id="HBEW01004697">
    <property type="protein sequence ID" value="CAD8582560.1"/>
    <property type="molecule type" value="Transcribed_RNA"/>
</dbReference>
<dbReference type="SUPFAM" id="SSF81665">
    <property type="entry name" value="Calcium ATPase, transmembrane domain M"/>
    <property type="match status" value="1"/>
</dbReference>
<organism evidence="11">
    <name type="scientific">Ostreococcus mediterraneus</name>
    <dbReference type="NCBI Taxonomy" id="1486918"/>
    <lineage>
        <taxon>Eukaryota</taxon>
        <taxon>Viridiplantae</taxon>
        <taxon>Chlorophyta</taxon>
        <taxon>Mamiellophyceae</taxon>
        <taxon>Mamiellales</taxon>
        <taxon>Bathycoccaceae</taxon>
        <taxon>Ostreococcus</taxon>
    </lineage>
</organism>
<dbReference type="SUPFAM" id="SSF81660">
    <property type="entry name" value="Metal cation-transporting ATPase, ATP-binding domain N"/>
    <property type="match status" value="1"/>
</dbReference>
<feature type="transmembrane region" description="Helical" evidence="9">
    <location>
        <begin position="315"/>
        <end position="339"/>
    </location>
</feature>
<keyword evidence="5" id="KW-1278">Translocase</keyword>
<evidence type="ECO:0000256" key="1">
    <source>
        <dbReference type="ARBA" id="ARBA00004141"/>
    </source>
</evidence>
<evidence type="ECO:0000256" key="3">
    <source>
        <dbReference type="ARBA" id="ARBA00022741"/>
    </source>
</evidence>
<dbReference type="Pfam" id="PF00689">
    <property type="entry name" value="Cation_ATPase_C"/>
    <property type="match status" value="1"/>
</dbReference>
<evidence type="ECO:0000256" key="9">
    <source>
        <dbReference type="SAM" id="Phobius"/>
    </source>
</evidence>
<gene>
    <name evidence="11" type="ORF">OMED0929_LOCUS3921</name>
</gene>
<dbReference type="FunFam" id="1.20.1110.10:FF:000095">
    <property type="entry name" value="Sodium/potassium-transporting ATPase subunit alpha-1"/>
    <property type="match status" value="1"/>
</dbReference>
<evidence type="ECO:0000256" key="4">
    <source>
        <dbReference type="ARBA" id="ARBA00022840"/>
    </source>
</evidence>
<dbReference type="GO" id="GO:0006883">
    <property type="term" value="P:intracellular sodium ion homeostasis"/>
    <property type="evidence" value="ECO:0007669"/>
    <property type="project" value="TreeGrafter"/>
</dbReference>
<dbReference type="InterPro" id="IPR050510">
    <property type="entry name" value="Cation_transp_ATPase_P-type"/>
</dbReference>
<dbReference type="GO" id="GO:1990573">
    <property type="term" value="P:potassium ion import across plasma membrane"/>
    <property type="evidence" value="ECO:0007669"/>
    <property type="project" value="TreeGrafter"/>
</dbReference>
<dbReference type="SUPFAM" id="SSF56784">
    <property type="entry name" value="HAD-like"/>
    <property type="match status" value="1"/>
</dbReference>
<feature type="transmembrane region" description="Helical" evidence="9">
    <location>
        <begin position="282"/>
        <end position="303"/>
    </location>
</feature>
<keyword evidence="7 9" id="KW-0472">Membrane</keyword>
<dbReference type="Gene3D" id="3.40.1110.10">
    <property type="entry name" value="Calcium-transporting ATPase, cytoplasmic domain N"/>
    <property type="match status" value="1"/>
</dbReference>
<dbReference type="FunFam" id="3.40.50.1000:FF:000083">
    <property type="entry name" value="Sodium/potassium-transporting ATPase subunit alpha"/>
    <property type="match status" value="1"/>
</dbReference>
<comment type="subcellular location">
    <subcellularLocation>
        <location evidence="1">Membrane</location>
        <topology evidence="1">Multi-pass membrane protein</topology>
    </subcellularLocation>
</comment>
<dbReference type="PRINTS" id="PR00121">
    <property type="entry name" value="NAKATPASE"/>
</dbReference>
<dbReference type="InterPro" id="IPR036412">
    <property type="entry name" value="HAD-like_sf"/>
</dbReference>
<evidence type="ECO:0000256" key="2">
    <source>
        <dbReference type="ARBA" id="ARBA00022692"/>
    </source>
</evidence>
<feature type="region of interest" description="Disordered" evidence="8">
    <location>
        <begin position="1"/>
        <end position="23"/>
    </location>
</feature>
<dbReference type="SMART" id="SM00831">
    <property type="entry name" value="Cation_ATPase_N"/>
    <property type="match status" value="1"/>
</dbReference>
<accession>A0A7S0KJW7</accession>
<dbReference type="SFLD" id="SFLDS00003">
    <property type="entry name" value="Haloacid_Dehalogenase"/>
    <property type="match status" value="1"/>
</dbReference>
<dbReference type="PANTHER" id="PTHR43294:SF7">
    <property type="entry name" value="P-TYPE ATPASE"/>
    <property type="match status" value="1"/>
</dbReference>
<dbReference type="PRINTS" id="PR00119">
    <property type="entry name" value="CATATPASE"/>
</dbReference>
<feature type="transmembrane region" description="Helical" evidence="9">
    <location>
        <begin position="1035"/>
        <end position="1053"/>
    </location>
</feature>
<dbReference type="SFLD" id="SFLDG00002">
    <property type="entry name" value="C1.7:_P-type_atpase_like"/>
    <property type="match status" value="1"/>
</dbReference>
<dbReference type="SFLD" id="SFLDF00027">
    <property type="entry name" value="p-type_atpase"/>
    <property type="match status" value="1"/>
</dbReference>
<evidence type="ECO:0000256" key="8">
    <source>
        <dbReference type="SAM" id="MobiDB-lite"/>
    </source>
</evidence>
<sequence>MTKKATQKTPSSMESGSARAGARVGTYAPREHTMALGDLKLTLGTGIDIVDAAQSTGLTSADAAKRLADYGPNVLAPPRQRPWYVQLALNFTDKFMMLLTAAGILCHVAFALDTAQRENLYFGLALYVIVILTCLITFYQERSSASTLGAIKKLMPTSCNVVRDRMEQRVDPKDVVVGDILHLYLGDRVPADLRIIHTKDLKLENSSLTGESKPVAAVVNAASDNPLEARNIAFSSSLVMQGSGFGVVIRTANDTMIGTIATLAAGSGVVEESLLQKEINRFVNIIAMFALASASTLFVIGMARGVSFLTCFVNGFIIVLVANIPEGLAATVTSCLAVVAKRMSAKNVLVKRIDIIESLGACSVIASDKTGTLTQNIMTVENLFYGGQIFNVHAGGTSVILDSILERATATMAKQGSYTARRRTSQELSRSVSPGQTFTISSFKSLLSGSSSALNWELFSCHAKLLTIAGVNNQAAYEEKDGERQIVRGDATDAGLLRYSDAVYPVLLARQSFPTKFEIPFNSTNKYAVVVVSCAGARDHLVFMKGAPERVIDRCDKYAHERGERPMNDMYTEMFEDSYHRFGVCGERVIGFAFARVPARGSYDGVDPDTFLNGVKFTFVGLISLVDPPRPGVAEAITNCRAAGIKVAMVTGDHPLTAEAIARKIGIITQPTSHELAELTGTDPTKHWRAPECAAVVVTGAEAENFTTSDWDIIVRKKEIVFARTSPQMKLKFVENLRRLGEIVAVTGDGVNDSPALKAAHIGIAMGSPSSSDVAREAADIVLLDDNFASIEAAVEEGRSVFDNLSKSIMYTLAHLTPQLVPVFFNLALGMPLAMNGLMILSIDLLTEQGPAISLVYEKPESDIMRRAPRNPKTDHLITKRTLFYSYVLAGLTSSLICFMAYALVFKHHGISLKNLLFSTDDGYFLGPPYADAVNDEYPPVLTIGARTYDAVEQYAIYRQASTAWYLTLILNQFWNLFCVRTSRTSIFRQGFFSNEVAIYGVVTSLTIMMVAIYIPELQAPDLFASASPLGQSWLPTFVFAVWIFAVSEYMKLRF</sequence>
<dbReference type="NCBIfam" id="TIGR01494">
    <property type="entry name" value="ATPase_P-type"/>
    <property type="match status" value="2"/>
</dbReference>
<dbReference type="GO" id="GO:0030007">
    <property type="term" value="P:intracellular potassium ion homeostasis"/>
    <property type="evidence" value="ECO:0007669"/>
    <property type="project" value="TreeGrafter"/>
</dbReference>
<keyword evidence="6 9" id="KW-1133">Transmembrane helix</keyword>
<dbReference type="Pfam" id="PF13246">
    <property type="entry name" value="Cation_ATPase"/>
    <property type="match status" value="1"/>
</dbReference>
<dbReference type="InterPro" id="IPR004014">
    <property type="entry name" value="ATPase_P-typ_cation-transptr_N"/>
</dbReference>
<dbReference type="Gene3D" id="1.20.1110.10">
    <property type="entry name" value="Calcium-transporting ATPase, transmembrane domain"/>
    <property type="match status" value="1"/>
</dbReference>
<keyword evidence="4" id="KW-0067">ATP-binding</keyword>
<name>A0A7S0KJW7_9CHLO</name>
<dbReference type="GO" id="GO:0036376">
    <property type="term" value="P:sodium ion export across plasma membrane"/>
    <property type="evidence" value="ECO:0007669"/>
    <property type="project" value="TreeGrafter"/>
</dbReference>
<dbReference type="InterPro" id="IPR044492">
    <property type="entry name" value="P_typ_ATPase_HD_dom"/>
</dbReference>
<proteinExistence type="predicted"/>
<dbReference type="SUPFAM" id="SSF81653">
    <property type="entry name" value="Calcium ATPase, transduction domain A"/>
    <property type="match status" value="1"/>
</dbReference>
<evidence type="ECO:0000259" key="10">
    <source>
        <dbReference type="SMART" id="SM00831"/>
    </source>
</evidence>
<evidence type="ECO:0000256" key="7">
    <source>
        <dbReference type="ARBA" id="ARBA00023136"/>
    </source>
</evidence>
<dbReference type="InterPro" id="IPR001757">
    <property type="entry name" value="P_typ_ATPase"/>
</dbReference>
<dbReference type="GO" id="GO:0005524">
    <property type="term" value="F:ATP binding"/>
    <property type="evidence" value="ECO:0007669"/>
    <property type="project" value="UniProtKB-KW"/>
</dbReference>
<dbReference type="Pfam" id="PF00690">
    <property type="entry name" value="Cation_ATPase_N"/>
    <property type="match status" value="1"/>
</dbReference>
<dbReference type="InterPro" id="IPR006068">
    <property type="entry name" value="ATPase_P-typ_cation-transptr_C"/>
</dbReference>
<dbReference type="InterPro" id="IPR023299">
    <property type="entry name" value="ATPase_P-typ_cyto_dom_N"/>
</dbReference>
<dbReference type="InterPro" id="IPR018303">
    <property type="entry name" value="ATPase_P-typ_P_site"/>
</dbReference>
<dbReference type="PANTHER" id="PTHR43294">
    <property type="entry name" value="SODIUM/POTASSIUM-TRANSPORTING ATPASE SUBUNIT ALPHA"/>
    <property type="match status" value="1"/>
</dbReference>
<keyword evidence="2 9" id="KW-0812">Transmembrane</keyword>
<dbReference type="InterPro" id="IPR059000">
    <property type="entry name" value="ATPase_P-type_domA"/>
</dbReference>
<dbReference type="GO" id="GO:0005391">
    <property type="term" value="F:P-type sodium:potassium-exchanging transporter activity"/>
    <property type="evidence" value="ECO:0007669"/>
    <property type="project" value="TreeGrafter"/>
</dbReference>
<dbReference type="AlphaFoldDB" id="A0A7S0KJW7"/>
<dbReference type="GO" id="GO:0016887">
    <property type="term" value="F:ATP hydrolysis activity"/>
    <property type="evidence" value="ECO:0007669"/>
    <property type="project" value="InterPro"/>
</dbReference>
<feature type="transmembrane region" description="Helical" evidence="9">
    <location>
        <begin position="884"/>
        <end position="905"/>
    </location>
</feature>
<dbReference type="GO" id="GO:1902600">
    <property type="term" value="P:proton transmembrane transport"/>
    <property type="evidence" value="ECO:0007669"/>
    <property type="project" value="TreeGrafter"/>
</dbReference>
<evidence type="ECO:0000256" key="5">
    <source>
        <dbReference type="ARBA" id="ARBA00022967"/>
    </source>
</evidence>
<reference evidence="11" key="1">
    <citation type="submission" date="2021-01" db="EMBL/GenBank/DDBJ databases">
        <authorList>
            <person name="Corre E."/>
            <person name="Pelletier E."/>
            <person name="Niang G."/>
            <person name="Scheremetjew M."/>
            <person name="Finn R."/>
            <person name="Kale V."/>
            <person name="Holt S."/>
            <person name="Cochrane G."/>
            <person name="Meng A."/>
            <person name="Brown T."/>
            <person name="Cohen L."/>
        </authorList>
    </citation>
    <scope>NUCLEOTIDE SEQUENCE</scope>
    <source>
        <strain evidence="11">Clade-D-RCC2572</strain>
    </source>
</reference>
<dbReference type="GO" id="GO:0005886">
    <property type="term" value="C:plasma membrane"/>
    <property type="evidence" value="ECO:0007669"/>
    <property type="project" value="TreeGrafter"/>
</dbReference>